<evidence type="ECO:0000256" key="2">
    <source>
        <dbReference type="SAM" id="Phobius"/>
    </source>
</evidence>
<organism evidence="3 4">
    <name type="scientific">Aspergillus keveii</name>
    <dbReference type="NCBI Taxonomy" id="714993"/>
    <lineage>
        <taxon>Eukaryota</taxon>
        <taxon>Fungi</taxon>
        <taxon>Dikarya</taxon>
        <taxon>Ascomycota</taxon>
        <taxon>Pezizomycotina</taxon>
        <taxon>Eurotiomycetes</taxon>
        <taxon>Eurotiomycetidae</taxon>
        <taxon>Eurotiales</taxon>
        <taxon>Aspergillaceae</taxon>
        <taxon>Aspergillus</taxon>
        <taxon>Aspergillus subgen. Nidulantes</taxon>
    </lineage>
</organism>
<evidence type="ECO:0000313" key="4">
    <source>
        <dbReference type="Proteomes" id="UP001610563"/>
    </source>
</evidence>
<gene>
    <name evidence="3" type="ORF">BJX66DRAFT_334220</name>
</gene>
<dbReference type="Proteomes" id="UP001610563">
    <property type="component" value="Unassembled WGS sequence"/>
</dbReference>
<feature type="region of interest" description="Disordered" evidence="1">
    <location>
        <begin position="174"/>
        <end position="209"/>
    </location>
</feature>
<feature type="region of interest" description="Disordered" evidence="1">
    <location>
        <begin position="241"/>
        <end position="301"/>
    </location>
</feature>
<dbReference type="CDD" id="cd12087">
    <property type="entry name" value="TM_EGFR-like"/>
    <property type="match status" value="1"/>
</dbReference>
<keyword evidence="2" id="KW-0812">Transmembrane</keyword>
<protein>
    <submittedName>
        <fullName evidence="3">Uncharacterized protein</fullName>
    </submittedName>
</protein>
<dbReference type="EMBL" id="JBFTWV010000014">
    <property type="protein sequence ID" value="KAL2798181.1"/>
    <property type="molecule type" value="Genomic_DNA"/>
</dbReference>
<feature type="compositionally biased region" description="Basic and acidic residues" evidence="1">
    <location>
        <begin position="292"/>
        <end position="301"/>
    </location>
</feature>
<proteinExistence type="predicted"/>
<evidence type="ECO:0000313" key="3">
    <source>
        <dbReference type="EMBL" id="KAL2798181.1"/>
    </source>
</evidence>
<feature type="compositionally biased region" description="Basic and acidic residues" evidence="1">
    <location>
        <begin position="256"/>
        <end position="283"/>
    </location>
</feature>
<keyword evidence="2" id="KW-1133">Transmembrane helix</keyword>
<sequence length="301" mass="32274">MSSSTTVLPILYYQFRGYTTLMSASVLSVDTEPDLTTVVLHCAVPESAAEFPRCTTLGIPFTITAGPSTMEYDYTAAVIIPGTSTFYRHGTVDCDIGSGETFRCDETTSDLFGEVPTYTNRTWTTSRTITDRTWLGLTVTGGLDKLPDPTGVITTTTTDEEGDPATVTITLTSTETVTNASPSETESDAVSPSETTGSNSDGKGSGGGSSRAWVAGPVLGGLTGFLLVVFVVFWTRRRRRGQKPAGSKVFGNAQRADLETRNQAEKHELEARSKPEMEAREATVAELAPAGRRRDSVHEMS</sequence>
<evidence type="ECO:0000256" key="1">
    <source>
        <dbReference type="SAM" id="MobiDB-lite"/>
    </source>
</evidence>
<name>A0ABR4GGW5_9EURO</name>
<keyword evidence="4" id="KW-1185">Reference proteome</keyword>
<reference evidence="3 4" key="1">
    <citation type="submission" date="2024-07" db="EMBL/GenBank/DDBJ databases">
        <title>Section-level genome sequencing and comparative genomics of Aspergillus sections Usti and Cavernicolus.</title>
        <authorList>
            <consortium name="Lawrence Berkeley National Laboratory"/>
            <person name="Nybo J.L."/>
            <person name="Vesth T.C."/>
            <person name="Theobald S."/>
            <person name="Frisvad J.C."/>
            <person name="Larsen T.O."/>
            <person name="Kjaerboelling I."/>
            <person name="Rothschild-Mancinelli K."/>
            <person name="Lyhne E.K."/>
            <person name="Kogle M.E."/>
            <person name="Barry K."/>
            <person name="Clum A."/>
            <person name="Na H."/>
            <person name="Ledsgaard L."/>
            <person name="Lin J."/>
            <person name="Lipzen A."/>
            <person name="Kuo A."/>
            <person name="Riley R."/>
            <person name="Mondo S."/>
            <person name="Labutti K."/>
            <person name="Haridas S."/>
            <person name="Pangalinan J."/>
            <person name="Salamov A.A."/>
            <person name="Simmons B.A."/>
            <person name="Magnuson J.K."/>
            <person name="Chen J."/>
            <person name="Drula E."/>
            <person name="Henrissat B."/>
            <person name="Wiebenga A."/>
            <person name="Lubbers R.J."/>
            <person name="Gomes A.C."/>
            <person name="Makela M.R."/>
            <person name="Stajich J."/>
            <person name="Grigoriev I.V."/>
            <person name="Mortensen U.H."/>
            <person name="De Vries R.P."/>
            <person name="Baker S.E."/>
            <person name="Andersen M.R."/>
        </authorList>
    </citation>
    <scope>NUCLEOTIDE SEQUENCE [LARGE SCALE GENOMIC DNA]</scope>
    <source>
        <strain evidence="3 4">CBS 209.92</strain>
    </source>
</reference>
<feature type="transmembrane region" description="Helical" evidence="2">
    <location>
        <begin position="212"/>
        <end position="234"/>
    </location>
</feature>
<feature type="compositionally biased region" description="Polar residues" evidence="1">
    <location>
        <begin position="179"/>
        <end position="196"/>
    </location>
</feature>
<keyword evidence="2" id="KW-0472">Membrane</keyword>
<accession>A0ABR4GGW5</accession>
<comment type="caution">
    <text evidence="3">The sequence shown here is derived from an EMBL/GenBank/DDBJ whole genome shotgun (WGS) entry which is preliminary data.</text>
</comment>